<protein>
    <submittedName>
        <fullName evidence="3">NADP oxidoreductase</fullName>
    </submittedName>
</protein>
<evidence type="ECO:0000313" key="4">
    <source>
        <dbReference type="Proteomes" id="UP000033551"/>
    </source>
</evidence>
<dbReference type="InterPro" id="IPR051267">
    <property type="entry name" value="STEAP_metalloreductase"/>
</dbReference>
<evidence type="ECO:0000256" key="1">
    <source>
        <dbReference type="ARBA" id="ARBA00023002"/>
    </source>
</evidence>
<evidence type="ECO:0000259" key="2">
    <source>
        <dbReference type="Pfam" id="PF03807"/>
    </source>
</evidence>
<feature type="domain" description="Pyrroline-5-carboxylate reductase catalytic N-terminal" evidence="2">
    <location>
        <begin position="2"/>
        <end position="106"/>
    </location>
</feature>
<dbReference type="PANTHER" id="PTHR14239">
    <property type="entry name" value="DUDULIN-RELATED"/>
    <property type="match status" value="1"/>
</dbReference>
<dbReference type="AlphaFoldDB" id="A0A0F4JH82"/>
<keyword evidence="4" id="KW-1185">Reference proteome</keyword>
<dbReference type="SUPFAM" id="SSF51735">
    <property type="entry name" value="NAD(P)-binding Rossmann-fold domains"/>
    <property type="match status" value="1"/>
</dbReference>
<dbReference type="PATRIC" id="fig|68223.7.peg.7020"/>
<dbReference type="InterPro" id="IPR028939">
    <property type="entry name" value="P5C_Rdtase_cat_N"/>
</dbReference>
<dbReference type="OrthoDB" id="3194817at2"/>
<proteinExistence type="predicted"/>
<dbReference type="Gene3D" id="3.40.50.720">
    <property type="entry name" value="NAD(P)-binding Rossmann-like Domain"/>
    <property type="match status" value="1"/>
</dbReference>
<dbReference type="InterPro" id="IPR036291">
    <property type="entry name" value="NAD(P)-bd_dom_sf"/>
</dbReference>
<reference evidence="3 4" key="1">
    <citation type="submission" date="2015-02" db="EMBL/GenBank/DDBJ databases">
        <authorList>
            <person name="Ju K.-S."/>
            <person name="Doroghazi J.R."/>
            <person name="Metcalf W."/>
        </authorList>
    </citation>
    <scope>NUCLEOTIDE SEQUENCE [LARGE SCALE GENOMIC DNA]</scope>
    <source>
        <strain evidence="3 4">NRRL ISP-5550</strain>
    </source>
</reference>
<comment type="caution">
    <text evidence="3">The sequence shown here is derived from an EMBL/GenBank/DDBJ whole genome shotgun (WGS) entry which is preliminary data.</text>
</comment>
<sequence>MKVAVLGTGGGARAHIAKLRELGHEVHVGTRDPKATLARTEPDMMGTPPFKDFLARHPGVQLHPFGAAAAASDGLVISGIDGHNAVAALSAIADELAGKTLIDYAVPFIYQHTPEHPWPTPWGIMPMLDPCDSDSLGEQIQRALPRTKVVKSFVTQEQTTVVDPTSVADGDHTMFVAGEDPDAKQQATDLLKSYGWSDVLDLGPLVAARGMEMYAHMHSAIGFGLGQRFGGHFGIKVVR</sequence>
<evidence type="ECO:0000313" key="3">
    <source>
        <dbReference type="EMBL" id="KJY33550.1"/>
    </source>
</evidence>
<dbReference type="EMBL" id="JZWV01000352">
    <property type="protein sequence ID" value="KJY33550.1"/>
    <property type="molecule type" value="Genomic_DNA"/>
</dbReference>
<name>A0A0F4JH82_9ACTN</name>
<gene>
    <name evidence="3" type="ORF">VR44_13720</name>
</gene>
<dbReference type="Proteomes" id="UP000033551">
    <property type="component" value="Unassembled WGS sequence"/>
</dbReference>
<accession>A0A0F4JH82</accession>
<organism evidence="3 4">
    <name type="scientific">Streptomyces katrae</name>
    <dbReference type="NCBI Taxonomy" id="68223"/>
    <lineage>
        <taxon>Bacteria</taxon>
        <taxon>Bacillati</taxon>
        <taxon>Actinomycetota</taxon>
        <taxon>Actinomycetes</taxon>
        <taxon>Kitasatosporales</taxon>
        <taxon>Streptomycetaceae</taxon>
        <taxon>Streptomyces</taxon>
    </lineage>
</organism>
<dbReference type="GO" id="GO:0016491">
    <property type="term" value="F:oxidoreductase activity"/>
    <property type="evidence" value="ECO:0007669"/>
    <property type="project" value="UniProtKB-KW"/>
</dbReference>
<dbReference type="Pfam" id="PF03807">
    <property type="entry name" value="F420_oxidored"/>
    <property type="match status" value="1"/>
</dbReference>
<dbReference type="RefSeq" id="WP_045947753.1">
    <property type="nucleotide sequence ID" value="NZ_JZWV01000352.1"/>
</dbReference>
<keyword evidence="1" id="KW-0560">Oxidoreductase</keyword>